<dbReference type="Proteomes" id="UP000256899">
    <property type="component" value="Unassembled WGS sequence"/>
</dbReference>
<gene>
    <name evidence="1" type="ORF">DXX94_16810</name>
</gene>
<accession>A0A3E0U645</accession>
<proteinExistence type="predicted"/>
<dbReference type="AlphaFoldDB" id="A0A3E0U645"/>
<comment type="caution">
    <text evidence="1">The sequence shown here is derived from an EMBL/GenBank/DDBJ whole genome shotgun (WGS) entry which is preliminary data.</text>
</comment>
<sequence>MNSSLLPTIFLVFVSFLYVAYIAAVHASEHNHNKAGTPHHDHHVHSSNLQAHVHGMAELTVVVEGKQVQINLIAPAESIVGFEHRAQDEQELAQINYAKQQLTNTAQVLKFANVKCQLTEQFIDLQSLMPKPDSHDDSHQHEHAEVSATYLFNCQQAHTLESMTIELFKHFSRLTKVRAIWLTRTQQGSATLIPSNTVLELR</sequence>
<organism evidence="1 2">
    <name type="scientific">Thalassotalea euphylliae</name>
    <dbReference type="NCBI Taxonomy" id="1655234"/>
    <lineage>
        <taxon>Bacteria</taxon>
        <taxon>Pseudomonadati</taxon>
        <taxon>Pseudomonadota</taxon>
        <taxon>Gammaproteobacteria</taxon>
        <taxon>Alteromonadales</taxon>
        <taxon>Colwelliaceae</taxon>
        <taxon>Thalassotalea</taxon>
    </lineage>
</organism>
<dbReference type="RefSeq" id="WP_116017659.1">
    <property type="nucleotide sequence ID" value="NZ_QUOT01000001.1"/>
</dbReference>
<protein>
    <submittedName>
        <fullName evidence="1">DUF2796 domain-containing protein</fullName>
    </submittedName>
</protein>
<reference evidence="2" key="1">
    <citation type="submission" date="2018-08" db="EMBL/GenBank/DDBJ databases">
        <title>Thalassotalea euphylliae genome.</title>
        <authorList>
            <person name="Summers S."/>
            <person name="Rice S.A."/>
            <person name="Freckelton M.L."/>
            <person name="Nedved B.T."/>
            <person name="Hadfield M.G."/>
        </authorList>
    </citation>
    <scope>NUCLEOTIDE SEQUENCE [LARGE SCALE GENOMIC DNA]</scope>
    <source>
        <strain evidence="2">H3</strain>
    </source>
</reference>
<dbReference type="Pfam" id="PF10986">
    <property type="entry name" value="ZrgA"/>
    <property type="match status" value="1"/>
</dbReference>
<keyword evidence="2" id="KW-1185">Reference proteome</keyword>
<evidence type="ECO:0000313" key="2">
    <source>
        <dbReference type="Proteomes" id="UP000256899"/>
    </source>
</evidence>
<dbReference type="InterPro" id="IPR021253">
    <property type="entry name" value="ZrgA-like"/>
</dbReference>
<evidence type="ECO:0000313" key="1">
    <source>
        <dbReference type="EMBL" id="REL32240.1"/>
    </source>
</evidence>
<name>A0A3E0U645_9GAMM</name>
<dbReference type="EMBL" id="QUOT01000001">
    <property type="protein sequence ID" value="REL32240.1"/>
    <property type="molecule type" value="Genomic_DNA"/>
</dbReference>